<feature type="compositionally biased region" description="Acidic residues" evidence="1">
    <location>
        <begin position="1377"/>
        <end position="1390"/>
    </location>
</feature>
<sequence>MENAKRHRNRRNNKARKAPKVPIKTYRWEDIRRSRRRGGYPWTHLYKPPFNEKLDPYPFTMDALRRSKSATAMGGKSDGVEISELTATYPDSGKTTPSFLQVELVSEPGDGSSTKSSRAGSFLIEEYIEDEDKSFEDDVQVREFQVESAESSDDVSQYLDKEERGPGSSKVIERHVDDTEREDLNEGTDPKKRKLSADSSRSKYSLSNLDVIKKIREAKTKIKVPKLTFATRKTARKGSPPIESKKPKKEPKTKKNQENIKPKKDEKPVYIHIPLKPPPGESDEFSHLEDGAKQPETEVKEEDKKPTEEPAEEKPPENEIKEEDKKTTEELPEETPKRKATVTRKPPLKINPAFKQLLKDVRKLKEKENAQSIESEKEPPKNVDVEKPESPEDKIDTPEAPTEVLDVEKPEEAEQAQSSDVESTKEDPFDRLFQARTENPEEPTPETSRGVRSKSAEPERKRKSSIDSSYSRKSLSKLGIMKKLKEASEKIRSTLSLSSLKKSDSKKVKKEETKKPKKPKLTAAAKTGVYEPPKPVQPVYIHIPLKPPEGQTDEFSHLEFESGAQKTEPDQPEAVKEERTDSLDSMSPISTQNDDIHFIFLTPPSDDEFLDQKVSEIPETPSSEEMVFFGSLKKLAEKVVDDVSPETKRKTLETVSEENGGSSEKSSTNDLESLVPKPEEAEDAKPEITKDTEVIEEEIQQTVEESSEEPTVQTQDVEKMVVDEEDGLNEPTKSEELKSLLKSEGSGLKKKVSFKKKSKKQEDKTSQDNGYEPIGVPKEEGETSVETELEDKKKVLVSDINQSMSVDEEKSYLDQKIVKDTSLEEDYNKWSKSGDHEYELINPPSDEVIVSPAVTVIDTNHEPRVVISATEILDDPAAGRGRKKSFFDFGRFHKEKTATDAEVQGRSRRDSSMEHLEDDQHEKTEEGPNKIQAAFRHTTDQLKTKTSELCTKMKNIKKPHINMPKAPEFKKPQFKKPDFKKFKIEKPNFHLPKIPDTATIHLPNFGLKGSKKVIEKETIETRQHSTESNVGDTETKKKSKFDFSGTFPRFKKKKQPEASETAFGTVPRTKKHQEYQQSQTTDESVRVPLHSEDSEDRWESETENIPPRTSYEDRETSTDIERSSHGRFSKDIAIEDEYERENQEINRAEFLNRWQHGNFAKDDDVDREDERIVGQLVEERFKRVGQRYGKHDEPKYIDEEDIEEYYNSRPNRELITDLDNLDEDENNQIKDGYSSEGSVSLQKKGRLGKLDIDSDEFFVVHEIREGFQTPANALAQMNEYDPIGSNRSLPQQVIEKRPPIKKPKRRKTPHVSQERIPGDEESLEGVVPPPSRPKRRSKKGRRRVEDVIVPYQETINLEEAPRGQRLNFPRESLGILGDDERDDRDFEEYDDKSKESSALREIEDLTEEPSIPPRKHRSLKSLTTSETEFILPDTNRNVSIEDYVVSTQAPPKRPGRRSHSRTSSLSRVSLPPSQRDADSLLADESYLLENQPIPSYLIENQYQNKYNPELQQSPSYIQQNKPCVEEPCIQDIRDYMGYAIVDKTKPPREPPLPPPRTPSRRRKRQVEQKFATMPHKGTPTRPLRNYSTIGHSNGKGNKENLYENDGENKENEIDITQYMEIEDDINRDLISGEVVQKMRQRPLPAPPRPPRKPRTFRKSLQDITSKENIAFSSETSAPFKSSYANQTESIPPEYSPDNVRESPRISAERSGEEQTNQDYSRRETRLITPSVYSYQETVTHGSLIVEPLNGAKVIPDSQLSSRERLVPVTKEFSDEETSEIPESFKALRNPETNERLQIQDLDVDRLRVNEVLANRIVVSELDAHSILTDDIQDRSGGPALRVGDIQLPQKLLEEVMRKLEEHEQKKTSPQELNPLNPPQLSPNLPESSPEPPQPPPRGYESQETPLAQSRSDQEASSENVLPRVVRGEMLEPEVDDEPPPRPPEPVEGMYAPSQPPASFYALRAKQYVDGVEGENIPTVPRRKRRHRSRSRPMSRSRSTSDDSDLAQARSHRSSRRVSEPSISELTGRLAFACGSRAQNALKRLIYNVSENLLQNADGQQDMHVIIVILLVLIAGLILLGFGQDRTVTHLHHWEYFNPPKDI</sequence>
<feature type="compositionally biased region" description="Basic and acidic residues" evidence="1">
    <location>
        <begin position="1391"/>
        <end position="1403"/>
    </location>
</feature>
<feature type="region of interest" description="Disordered" evidence="1">
    <location>
        <begin position="223"/>
        <end position="591"/>
    </location>
</feature>
<feature type="compositionally biased region" description="Low complexity" evidence="1">
    <location>
        <begin position="1461"/>
        <end position="1474"/>
    </location>
</feature>
<feature type="compositionally biased region" description="Basic residues" evidence="1">
    <location>
        <begin position="1299"/>
        <end position="1309"/>
    </location>
</feature>
<feature type="compositionally biased region" description="Polar residues" evidence="1">
    <location>
        <begin position="1901"/>
        <end position="1919"/>
    </location>
</feature>
<feature type="region of interest" description="Disordered" evidence="1">
    <location>
        <begin position="1"/>
        <end position="22"/>
    </location>
</feature>
<gene>
    <name evidence="4 5 6" type="primary">LOC115890201</name>
</gene>
<dbReference type="OrthoDB" id="6782661at2759"/>
<dbReference type="KEGG" id="soy:115890201"/>
<feature type="region of interest" description="Disordered" evidence="1">
    <location>
        <begin position="1971"/>
        <end position="2019"/>
    </location>
</feature>
<feature type="compositionally biased region" description="Basic and acidic residues" evidence="1">
    <location>
        <begin position="1698"/>
        <end position="1712"/>
    </location>
</feature>
<feature type="region of interest" description="Disordered" evidence="1">
    <location>
        <begin position="640"/>
        <end position="788"/>
    </location>
</feature>
<feature type="region of interest" description="Disordered" evidence="1">
    <location>
        <begin position="1360"/>
        <end position="1422"/>
    </location>
</feature>
<feature type="transmembrane region" description="Helical" evidence="2">
    <location>
        <begin position="2062"/>
        <end position="2081"/>
    </location>
</feature>
<reference evidence="4 5" key="1">
    <citation type="submission" date="2025-04" db="UniProtKB">
        <authorList>
            <consortium name="RefSeq"/>
        </authorList>
    </citation>
    <scope>IDENTIFICATION</scope>
    <source>
        <tissue evidence="4 5">Gonads</tissue>
    </source>
</reference>
<keyword evidence="2" id="KW-1133">Transmembrane helix</keyword>
<evidence type="ECO:0000313" key="5">
    <source>
        <dbReference type="RefSeq" id="XP_030766222.1"/>
    </source>
</evidence>
<feature type="compositionally biased region" description="Low complexity" evidence="1">
    <location>
        <begin position="657"/>
        <end position="666"/>
    </location>
</feature>
<feature type="compositionally biased region" description="Basic and acidic residues" evidence="1">
    <location>
        <begin position="1110"/>
        <end position="1128"/>
    </location>
</feature>
<evidence type="ECO:0000313" key="4">
    <source>
        <dbReference type="RefSeq" id="XP_030766221.1"/>
    </source>
</evidence>
<dbReference type="RefSeq" id="XP_030766221.1">
    <property type="nucleotide sequence ID" value="XM_030910361.1"/>
</dbReference>
<feature type="compositionally biased region" description="Pro residues" evidence="1">
    <location>
        <begin position="1888"/>
        <end position="1897"/>
    </location>
</feature>
<feature type="compositionally biased region" description="Polar residues" evidence="1">
    <location>
        <begin position="1669"/>
        <end position="1689"/>
    </location>
</feature>
<feature type="compositionally biased region" description="Basic residues" evidence="1">
    <location>
        <begin position="1332"/>
        <end position="1342"/>
    </location>
</feature>
<feature type="compositionally biased region" description="Basic and acidic residues" evidence="1">
    <location>
        <begin position="159"/>
        <end position="190"/>
    </location>
</feature>
<feature type="compositionally biased region" description="Basic and acidic residues" evidence="1">
    <location>
        <begin position="501"/>
        <end position="514"/>
    </location>
</feature>
<feature type="region of interest" description="Disordered" evidence="1">
    <location>
        <begin position="1542"/>
        <end position="1607"/>
    </location>
</feature>
<feature type="region of interest" description="Disordered" evidence="1">
    <location>
        <begin position="145"/>
        <end position="204"/>
    </location>
</feature>
<feature type="compositionally biased region" description="Low complexity" evidence="1">
    <location>
        <begin position="466"/>
        <end position="477"/>
    </location>
</feature>
<feature type="compositionally biased region" description="Basic and acidic residues" evidence="1">
    <location>
        <begin position="1083"/>
        <end position="1100"/>
    </location>
</feature>
<feature type="compositionally biased region" description="Basic and acidic residues" evidence="1">
    <location>
        <begin position="1596"/>
        <end position="1607"/>
    </location>
</feature>
<accession>A0A6J2YSJ6</accession>
<feature type="compositionally biased region" description="Basic residues" evidence="1">
    <location>
        <begin position="748"/>
        <end position="759"/>
    </location>
</feature>
<feature type="compositionally biased region" description="Basic and acidic residues" evidence="1">
    <location>
        <begin position="253"/>
        <end position="269"/>
    </location>
</feature>
<evidence type="ECO:0000313" key="6">
    <source>
        <dbReference type="RefSeq" id="XP_030766223.1"/>
    </source>
</evidence>
<organism evidence="3 4">
    <name type="scientific">Sitophilus oryzae</name>
    <name type="common">Rice weevil</name>
    <name type="synonym">Curculio oryzae</name>
    <dbReference type="NCBI Taxonomy" id="7048"/>
    <lineage>
        <taxon>Eukaryota</taxon>
        <taxon>Metazoa</taxon>
        <taxon>Ecdysozoa</taxon>
        <taxon>Arthropoda</taxon>
        <taxon>Hexapoda</taxon>
        <taxon>Insecta</taxon>
        <taxon>Pterygota</taxon>
        <taxon>Neoptera</taxon>
        <taxon>Endopterygota</taxon>
        <taxon>Coleoptera</taxon>
        <taxon>Polyphaga</taxon>
        <taxon>Cucujiformia</taxon>
        <taxon>Curculionidae</taxon>
        <taxon>Dryophthorinae</taxon>
        <taxon>Sitophilus</taxon>
    </lineage>
</organism>
<feature type="compositionally biased region" description="Basic and acidic residues" evidence="1">
    <location>
        <begin position="897"/>
        <end position="928"/>
    </location>
</feature>
<feature type="region of interest" description="Disordered" evidence="1">
    <location>
        <begin position="1018"/>
        <end position="1128"/>
    </location>
</feature>
<keyword evidence="3" id="KW-1185">Reference proteome</keyword>
<feature type="compositionally biased region" description="Basic and acidic residues" evidence="1">
    <location>
        <begin position="483"/>
        <end position="492"/>
    </location>
</feature>
<feature type="compositionally biased region" description="Basic and acidic residues" evidence="1">
    <location>
        <begin position="640"/>
        <end position="652"/>
    </location>
</feature>
<feature type="compositionally biased region" description="Polar residues" evidence="1">
    <location>
        <begin position="1585"/>
        <end position="1595"/>
    </location>
</feature>
<feature type="compositionally biased region" description="Basic and acidic residues" evidence="1">
    <location>
        <begin position="732"/>
        <end position="741"/>
    </location>
</feature>
<name>A0A6J2YSJ6_SITOR</name>
<feature type="compositionally biased region" description="Basic and acidic residues" evidence="1">
    <location>
        <begin position="357"/>
        <end position="397"/>
    </location>
</feature>
<dbReference type="RefSeq" id="XP_030766222.1">
    <property type="nucleotide sequence ID" value="XM_030910362.1"/>
</dbReference>
<proteinExistence type="predicted"/>
<feature type="compositionally biased region" description="Basic and acidic residues" evidence="1">
    <location>
        <begin position="677"/>
        <end position="693"/>
    </location>
</feature>
<feature type="region of interest" description="Disordered" evidence="1">
    <location>
        <begin position="897"/>
        <end position="930"/>
    </location>
</feature>
<feature type="region of interest" description="Disordered" evidence="1">
    <location>
        <begin position="1860"/>
        <end position="1955"/>
    </location>
</feature>
<feature type="region of interest" description="Disordered" evidence="1">
    <location>
        <begin position="1669"/>
        <end position="1724"/>
    </location>
</feature>
<evidence type="ECO:0000256" key="2">
    <source>
        <dbReference type="SAM" id="Phobius"/>
    </source>
</evidence>
<evidence type="ECO:0000313" key="3">
    <source>
        <dbReference type="Proteomes" id="UP000504635"/>
    </source>
</evidence>
<feature type="compositionally biased region" description="Basic and acidic residues" evidence="1">
    <location>
        <begin position="567"/>
        <end position="582"/>
    </location>
</feature>
<keyword evidence="2" id="KW-0812">Transmembrane</keyword>
<evidence type="ECO:0000256" key="1">
    <source>
        <dbReference type="SAM" id="MobiDB-lite"/>
    </source>
</evidence>
<keyword evidence="2" id="KW-0472">Membrane</keyword>
<dbReference type="Proteomes" id="UP000504635">
    <property type="component" value="Unplaced"/>
</dbReference>
<protein>
    <submittedName>
        <fullName evidence="4 5">Titin isoform X1</fullName>
    </submittedName>
</protein>
<dbReference type="RefSeq" id="XP_030766223.1">
    <property type="nucleotide sequence ID" value="XM_030910363.1"/>
</dbReference>
<dbReference type="GeneID" id="115890201"/>
<feature type="compositionally biased region" description="Basic residues" evidence="1">
    <location>
        <begin position="1"/>
        <end position="19"/>
    </location>
</feature>
<feature type="compositionally biased region" description="Basic residues" evidence="1">
    <location>
        <begin position="1980"/>
        <end position="1994"/>
    </location>
</feature>
<feature type="region of interest" description="Disordered" evidence="1">
    <location>
        <begin position="1445"/>
        <end position="1476"/>
    </location>
</feature>
<feature type="region of interest" description="Disordered" evidence="1">
    <location>
        <begin position="1282"/>
        <end position="1347"/>
    </location>
</feature>
<feature type="compositionally biased region" description="Basic and acidic residues" evidence="1">
    <location>
        <begin position="284"/>
        <end position="337"/>
    </location>
</feature>